<evidence type="ECO:0000259" key="1">
    <source>
        <dbReference type="SMART" id="SM00914"/>
    </source>
</evidence>
<dbReference type="Proteomes" id="UP000435187">
    <property type="component" value="Unassembled WGS sequence"/>
</dbReference>
<comment type="caution">
    <text evidence="2">The sequence shown here is derived from an EMBL/GenBank/DDBJ whole genome shotgun (WGS) entry which is preliminary data.</text>
</comment>
<proteinExistence type="predicted"/>
<protein>
    <submittedName>
        <fullName evidence="2">IDEAL domain-containing protein</fullName>
    </submittedName>
</protein>
<dbReference type="SMART" id="SM00914">
    <property type="entry name" value="IDEAL"/>
    <property type="match status" value="1"/>
</dbReference>
<accession>A0A6N7QSW2</accession>
<name>A0A6N7QSW2_9BACI</name>
<dbReference type="AlphaFoldDB" id="A0A6N7QSW2"/>
<organism evidence="2 3">
    <name type="scientific">Gracilibacillus thailandensis</name>
    <dbReference type="NCBI Taxonomy" id="563735"/>
    <lineage>
        <taxon>Bacteria</taxon>
        <taxon>Bacillati</taxon>
        <taxon>Bacillota</taxon>
        <taxon>Bacilli</taxon>
        <taxon>Bacillales</taxon>
        <taxon>Bacillaceae</taxon>
        <taxon>Gracilibacillus</taxon>
    </lineage>
</organism>
<feature type="domain" description="IDEAL" evidence="1">
    <location>
        <begin position="39"/>
        <end position="77"/>
    </location>
</feature>
<dbReference type="EMBL" id="WJEE01000002">
    <property type="protein sequence ID" value="MRI65133.1"/>
    <property type="molecule type" value="Genomic_DNA"/>
</dbReference>
<gene>
    <name evidence="2" type="ORF">GH885_02070</name>
</gene>
<evidence type="ECO:0000313" key="3">
    <source>
        <dbReference type="Proteomes" id="UP000435187"/>
    </source>
</evidence>
<dbReference type="InterPro" id="IPR027393">
    <property type="entry name" value="Virus_scaffolding_prot_C"/>
</dbReference>
<dbReference type="InterPro" id="IPR014957">
    <property type="entry name" value="IDEAL_dom"/>
</dbReference>
<keyword evidence="3" id="KW-1185">Reference proteome</keyword>
<dbReference type="Gene3D" id="4.10.810.10">
    <property type="entry name" value="Virus Scaffolding Protein, Chain A"/>
    <property type="match status" value="1"/>
</dbReference>
<evidence type="ECO:0000313" key="2">
    <source>
        <dbReference type="EMBL" id="MRI65133.1"/>
    </source>
</evidence>
<dbReference type="Pfam" id="PF08858">
    <property type="entry name" value="IDEAL"/>
    <property type="match status" value="1"/>
</dbReference>
<reference evidence="2 3" key="1">
    <citation type="submission" date="2019-10" db="EMBL/GenBank/DDBJ databases">
        <title>Gracilibacillus salitolerans sp. nov., a moderate halophile isolated from a saline soil in northwest China.</title>
        <authorList>
            <person name="Gan L."/>
        </authorList>
    </citation>
    <scope>NUCLEOTIDE SEQUENCE [LARGE SCALE GENOMIC DNA]</scope>
    <source>
        <strain evidence="2 3">TP2-8</strain>
    </source>
</reference>
<sequence length="87" mass="10320">MNMYNEHSFLKKILLEEIEKQQEIIKKRMVDDADPSYEKMEYECKTTVTDEDMLKMQINHALDIGDKESFIKLTNELNKLKIEVAHA</sequence>